<dbReference type="WBParaSite" id="ALUE_0002339701-mRNA-1">
    <property type="protein sequence ID" value="ALUE_0002339701-mRNA-1"/>
    <property type="gene ID" value="ALUE_0002339701"/>
</dbReference>
<proteinExistence type="predicted"/>
<evidence type="ECO:0000313" key="2">
    <source>
        <dbReference type="WBParaSite" id="ALUE_0002339701-mRNA-1"/>
    </source>
</evidence>
<accession>A0A0M3IXB9</accession>
<protein>
    <submittedName>
        <fullName evidence="2">Uncharacterized protein</fullName>
    </submittedName>
</protein>
<dbReference type="Proteomes" id="UP000036681">
    <property type="component" value="Unplaced"/>
</dbReference>
<keyword evidence="1" id="KW-1185">Reference proteome</keyword>
<evidence type="ECO:0000313" key="1">
    <source>
        <dbReference type="Proteomes" id="UP000036681"/>
    </source>
</evidence>
<dbReference type="AlphaFoldDB" id="A0A0M3IXB9"/>
<organism evidence="1 2">
    <name type="scientific">Ascaris lumbricoides</name>
    <name type="common">Giant roundworm</name>
    <dbReference type="NCBI Taxonomy" id="6252"/>
    <lineage>
        <taxon>Eukaryota</taxon>
        <taxon>Metazoa</taxon>
        <taxon>Ecdysozoa</taxon>
        <taxon>Nematoda</taxon>
        <taxon>Chromadorea</taxon>
        <taxon>Rhabditida</taxon>
        <taxon>Spirurina</taxon>
        <taxon>Ascaridomorpha</taxon>
        <taxon>Ascaridoidea</taxon>
        <taxon>Ascarididae</taxon>
        <taxon>Ascaris</taxon>
    </lineage>
</organism>
<reference evidence="2" key="1">
    <citation type="submission" date="2017-02" db="UniProtKB">
        <authorList>
            <consortium name="WormBaseParasite"/>
        </authorList>
    </citation>
    <scope>IDENTIFICATION</scope>
</reference>
<sequence length="54" mass="6605">MQYLFVWKVFFRNEFTLLSSLVFFGNYRGARHSRTLRKRCARYAGIFHINKHYG</sequence>
<name>A0A0M3IXB9_ASCLU</name>